<dbReference type="RefSeq" id="WP_117312637.1">
    <property type="nucleotide sequence ID" value="NZ_JBHRUJ010000017.1"/>
</dbReference>
<evidence type="ECO:0000313" key="2">
    <source>
        <dbReference type="Proteomes" id="UP001595625"/>
    </source>
</evidence>
<dbReference type="Proteomes" id="UP001595625">
    <property type="component" value="Unassembled WGS sequence"/>
</dbReference>
<accession>A0ABV7KS46</accession>
<name>A0ABV7KS46_PLAOK</name>
<evidence type="ECO:0000313" key="1">
    <source>
        <dbReference type="EMBL" id="MFC3212043.1"/>
    </source>
</evidence>
<sequence length="94" mass="10720">MKRTNSKKYFKFKDSQTASEFTHTLAKEGYLGTAKICLPAIHEEKFGTSVIVKPSQTYSATLSPPPIRPMVEKYPYYRSKQSVINAKKRIEECA</sequence>
<protein>
    <submittedName>
        <fullName evidence="1">Uncharacterized protein</fullName>
    </submittedName>
</protein>
<proteinExistence type="predicted"/>
<reference evidence="2" key="1">
    <citation type="journal article" date="2019" name="Int. J. Syst. Evol. Microbiol.">
        <title>The Global Catalogue of Microorganisms (GCM) 10K type strain sequencing project: providing services to taxonomists for standard genome sequencing and annotation.</title>
        <authorList>
            <consortium name="The Broad Institute Genomics Platform"/>
            <consortium name="The Broad Institute Genome Sequencing Center for Infectious Disease"/>
            <person name="Wu L."/>
            <person name="Ma J."/>
        </authorList>
    </citation>
    <scope>NUCLEOTIDE SEQUENCE [LARGE SCALE GENOMIC DNA]</scope>
    <source>
        <strain evidence="2">CCM 320</strain>
    </source>
</reference>
<comment type="caution">
    <text evidence="1">The sequence shown here is derived from an EMBL/GenBank/DDBJ whole genome shotgun (WGS) entry which is preliminary data.</text>
</comment>
<organism evidence="1 2">
    <name type="scientific">Planomicrobium okeanokoites</name>
    <name type="common">Planococcus okeanokoites</name>
    <name type="synonym">Flavobacterium okeanokoites</name>
    <dbReference type="NCBI Taxonomy" id="244"/>
    <lineage>
        <taxon>Bacteria</taxon>
        <taxon>Bacillati</taxon>
        <taxon>Bacillota</taxon>
        <taxon>Bacilli</taxon>
        <taxon>Bacillales</taxon>
        <taxon>Caryophanaceae</taxon>
        <taxon>Planomicrobium</taxon>
    </lineage>
</organism>
<dbReference type="EMBL" id="JBHRUJ010000017">
    <property type="protein sequence ID" value="MFC3212043.1"/>
    <property type="molecule type" value="Genomic_DNA"/>
</dbReference>
<keyword evidence="2" id="KW-1185">Reference proteome</keyword>
<gene>
    <name evidence="1" type="ORF">ACFOEJ_13220</name>
</gene>